<accession>A0ABU7EAY4</accession>
<organism evidence="1 2">
    <name type="scientific">Characodon lateralis</name>
    <dbReference type="NCBI Taxonomy" id="208331"/>
    <lineage>
        <taxon>Eukaryota</taxon>
        <taxon>Metazoa</taxon>
        <taxon>Chordata</taxon>
        <taxon>Craniata</taxon>
        <taxon>Vertebrata</taxon>
        <taxon>Euteleostomi</taxon>
        <taxon>Actinopterygii</taxon>
        <taxon>Neopterygii</taxon>
        <taxon>Teleostei</taxon>
        <taxon>Neoteleostei</taxon>
        <taxon>Acanthomorphata</taxon>
        <taxon>Ovalentaria</taxon>
        <taxon>Atherinomorphae</taxon>
        <taxon>Cyprinodontiformes</taxon>
        <taxon>Goodeidae</taxon>
        <taxon>Characodon</taxon>
    </lineage>
</organism>
<reference evidence="1 2" key="1">
    <citation type="submission" date="2021-06" db="EMBL/GenBank/DDBJ databases">
        <authorList>
            <person name="Palmer J.M."/>
        </authorList>
    </citation>
    <scope>NUCLEOTIDE SEQUENCE [LARGE SCALE GENOMIC DNA]</scope>
    <source>
        <strain evidence="1 2">CL_MEX2019</strain>
        <tissue evidence="1">Muscle</tissue>
    </source>
</reference>
<comment type="caution">
    <text evidence="1">The sequence shown here is derived from an EMBL/GenBank/DDBJ whole genome shotgun (WGS) entry which is preliminary data.</text>
</comment>
<gene>
    <name evidence="1" type="ORF">CHARACLAT_019123</name>
</gene>
<proteinExistence type="predicted"/>
<dbReference type="Proteomes" id="UP001352852">
    <property type="component" value="Unassembled WGS sequence"/>
</dbReference>
<name>A0ABU7EAY4_9TELE</name>
<evidence type="ECO:0000313" key="1">
    <source>
        <dbReference type="EMBL" id="MED6284432.1"/>
    </source>
</evidence>
<evidence type="ECO:0000313" key="2">
    <source>
        <dbReference type="Proteomes" id="UP001352852"/>
    </source>
</evidence>
<sequence length="84" mass="9867">MYTLRSSPLPHRPWLSYALIKDIRRKPIAYLLQRSTEETSAMDDDDDYQYQLFLKLMNETDDTTDPSYVTLTISHISSPLELQL</sequence>
<protein>
    <submittedName>
        <fullName evidence="1">Uncharacterized protein</fullName>
    </submittedName>
</protein>
<dbReference type="EMBL" id="JAHUTJ010050901">
    <property type="protein sequence ID" value="MED6284432.1"/>
    <property type="molecule type" value="Genomic_DNA"/>
</dbReference>
<keyword evidence="2" id="KW-1185">Reference proteome</keyword>